<proteinExistence type="predicted"/>
<evidence type="ECO:0000256" key="1">
    <source>
        <dbReference type="SAM" id="Coils"/>
    </source>
</evidence>
<dbReference type="OrthoDB" id="260976at2"/>
<dbReference type="EMBL" id="CP036298">
    <property type="protein sequence ID" value="QDV21941.1"/>
    <property type="molecule type" value="Genomic_DNA"/>
</dbReference>
<protein>
    <submittedName>
        <fullName evidence="2">Zinc ribbon domain protein</fullName>
    </submittedName>
</protein>
<feature type="coiled-coil region" evidence="1">
    <location>
        <begin position="118"/>
        <end position="170"/>
    </location>
</feature>
<dbReference type="KEGG" id="ahel:Q31a_02200"/>
<gene>
    <name evidence="2" type="ORF">Q31a_02200</name>
</gene>
<keyword evidence="1" id="KW-0175">Coiled coil</keyword>
<evidence type="ECO:0000313" key="2">
    <source>
        <dbReference type="EMBL" id="QDV21941.1"/>
    </source>
</evidence>
<dbReference type="RefSeq" id="WP_145072714.1">
    <property type="nucleotide sequence ID" value="NZ_CP036298.1"/>
</dbReference>
<organism evidence="2 3">
    <name type="scientific">Aureliella helgolandensis</name>
    <dbReference type="NCBI Taxonomy" id="2527968"/>
    <lineage>
        <taxon>Bacteria</taxon>
        <taxon>Pseudomonadati</taxon>
        <taxon>Planctomycetota</taxon>
        <taxon>Planctomycetia</taxon>
        <taxon>Pirellulales</taxon>
        <taxon>Pirellulaceae</taxon>
        <taxon>Aureliella</taxon>
    </lineage>
</organism>
<accession>A0A518G023</accession>
<dbReference type="Proteomes" id="UP000318017">
    <property type="component" value="Chromosome"/>
</dbReference>
<keyword evidence="3" id="KW-1185">Reference proteome</keyword>
<dbReference type="Gene3D" id="1.10.287.1490">
    <property type="match status" value="1"/>
</dbReference>
<name>A0A518G023_9BACT</name>
<dbReference type="AlphaFoldDB" id="A0A518G023"/>
<sequence length="233" mass="25952">MTASGPLVHRLHRINRQKTDLLGQLARGPKVVGVVQNKLRLAEAYVEQIRGTIQQTKMEADSKQLQMKEREGKIVNWQSQMNASKENRAYQTLKEQIAADTQANVVLSDEILEALEAIDEQEQLLSVALDKVEEVKGELAEVSQRIADKKVVLESELARVGTELEAAEAELSGEFKREYLRLVAAKGEDAMAELEGKCCGGCYQNLTPQIMEKLLVGQTVMCPACGRLLYQVR</sequence>
<evidence type="ECO:0000313" key="3">
    <source>
        <dbReference type="Proteomes" id="UP000318017"/>
    </source>
</evidence>
<reference evidence="2 3" key="1">
    <citation type="submission" date="2019-02" db="EMBL/GenBank/DDBJ databases">
        <title>Deep-cultivation of Planctomycetes and their phenomic and genomic characterization uncovers novel biology.</title>
        <authorList>
            <person name="Wiegand S."/>
            <person name="Jogler M."/>
            <person name="Boedeker C."/>
            <person name="Pinto D."/>
            <person name="Vollmers J."/>
            <person name="Rivas-Marin E."/>
            <person name="Kohn T."/>
            <person name="Peeters S.H."/>
            <person name="Heuer A."/>
            <person name="Rast P."/>
            <person name="Oberbeckmann S."/>
            <person name="Bunk B."/>
            <person name="Jeske O."/>
            <person name="Meyerdierks A."/>
            <person name="Storesund J.E."/>
            <person name="Kallscheuer N."/>
            <person name="Luecker S."/>
            <person name="Lage O.M."/>
            <person name="Pohl T."/>
            <person name="Merkel B.J."/>
            <person name="Hornburger P."/>
            <person name="Mueller R.-W."/>
            <person name="Bruemmer F."/>
            <person name="Labrenz M."/>
            <person name="Spormann A.M."/>
            <person name="Op den Camp H."/>
            <person name="Overmann J."/>
            <person name="Amann R."/>
            <person name="Jetten M.S.M."/>
            <person name="Mascher T."/>
            <person name="Medema M.H."/>
            <person name="Devos D.P."/>
            <person name="Kaster A.-K."/>
            <person name="Ovreas L."/>
            <person name="Rohde M."/>
            <person name="Galperin M.Y."/>
            <person name="Jogler C."/>
        </authorList>
    </citation>
    <scope>NUCLEOTIDE SEQUENCE [LARGE SCALE GENOMIC DNA]</scope>
    <source>
        <strain evidence="2 3">Q31a</strain>
    </source>
</reference>